<dbReference type="InterPro" id="IPR003783">
    <property type="entry name" value="Regulatory_RecX"/>
</dbReference>
<keyword evidence="4 5" id="KW-0963">Cytoplasm</keyword>
<dbReference type="PANTHER" id="PTHR33602:SF1">
    <property type="entry name" value="REGULATORY PROTEIN RECX FAMILY PROTEIN"/>
    <property type="match status" value="1"/>
</dbReference>
<comment type="caution">
    <text evidence="9">The sequence shown here is derived from an EMBL/GenBank/DDBJ whole genome shotgun (WGS) entry which is preliminary data.</text>
</comment>
<dbReference type="Proteomes" id="UP000623172">
    <property type="component" value="Unassembled WGS sequence"/>
</dbReference>
<dbReference type="Gene3D" id="1.10.10.10">
    <property type="entry name" value="Winged helix-like DNA-binding domain superfamily/Winged helix DNA-binding domain"/>
    <property type="match status" value="3"/>
</dbReference>
<dbReference type="InterPro" id="IPR053925">
    <property type="entry name" value="RecX_HTH_3rd"/>
</dbReference>
<evidence type="ECO:0000256" key="2">
    <source>
        <dbReference type="ARBA" id="ARBA00009695"/>
    </source>
</evidence>
<organism evidence="9 10">
    <name type="scientific">Gehongia tenuis</name>
    <dbReference type="NCBI Taxonomy" id="2763655"/>
    <lineage>
        <taxon>Bacteria</taxon>
        <taxon>Bacillati</taxon>
        <taxon>Bacillota</taxon>
        <taxon>Clostridia</taxon>
        <taxon>Christensenellales</taxon>
        <taxon>Christensenellaceae</taxon>
        <taxon>Gehongia</taxon>
    </lineage>
</organism>
<evidence type="ECO:0000256" key="5">
    <source>
        <dbReference type="HAMAP-Rule" id="MF_01114"/>
    </source>
</evidence>
<evidence type="ECO:0000256" key="4">
    <source>
        <dbReference type="ARBA" id="ARBA00022490"/>
    </source>
</evidence>
<keyword evidence="10" id="KW-1185">Reference proteome</keyword>
<proteinExistence type="inferred from homology"/>
<dbReference type="GO" id="GO:0006282">
    <property type="term" value="P:regulation of DNA repair"/>
    <property type="evidence" value="ECO:0007669"/>
    <property type="project" value="UniProtKB-UniRule"/>
</dbReference>
<protein>
    <recommendedName>
        <fullName evidence="3 5">Regulatory protein RecX</fullName>
    </recommendedName>
</protein>
<dbReference type="Pfam" id="PF21981">
    <property type="entry name" value="RecX_HTH3"/>
    <property type="match status" value="1"/>
</dbReference>
<dbReference type="Pfam" id="PF02631">
    <property type="entry name" value="RecX_HTH2"/>
    <property type="match status" value="1"/>
</dbReference>
<dbReference type="AlphaFoldDB" id="A0A926D335"/>
<comment type="similarity">
    <text evidence="2 5">Belongs to the RecX family.</text>
</comment>
<evidence type="ECO:0000256" key="3">
    <source>
        <dbReference type="ARBA" id="ARBA00018111"/>
    </source>
</evidence>
<reference evidence="9" key="1">
    <citation type="submission" date="2020-08" db="EMBL/GenBank/DDBJ databases">
        <title>Genome public.</title>
        <authorList>
            <person name="Liu C."/>
            <person name="Sun Q."/>
        </authorList>
    </citation>
    <scope>NUCLEOTIDE SEQUENCE</scope>
    <source>
        <strain evidence="9">NSJ-53</strain>
    </source>
</reference>
<dbReference type="RefSeq" id="WP_249316116.1">
    <property type="nucleotide sequence ID" value="NZ_JACRSR010000002.1"/>
</dbReference>
<dbReference type="PANTHER" id="PTHR33602">
    <property type="entry name" value="REGULATORY PROTEIN RECX FAMILY PROTEIN"/>
    <property type="match status" value="1"/>
</dbReference>
<evidence type="ECO:0000313" key="10">
    <source>
        <dbReference type="Proteomes" id="UP000623172"/>
    </source>
</evidence>
<feature type="domain" description="RecX first three-helical" evidence="8">
    <location>
        <begin position="62"/>
        <end position="101"/>
    </location>
</feature>
<evidence type="ECO:0000259" key="7">
    <source>
        <dbReference type="Pfam" id="PF21981"/>
    </source>
</evidence>
<accession>A0A926D335</accession>
<dbReference type="EMBL" id="JACRSR010000002">
    <property type="protein sequence ID" value="MBC8531505.1"/>
    <property type="molecule type" value="Genomic_DNA"/>
</dbReference>
<dbReference type="InterPro" id="IPR053924">
    <property type="entry name" value="RecX_HTH_2nd"/>
</dbReference>
<evidence type="ECO:0000259" key="6">
    <source>
        <dbReference type="Pfam" id="PF02631"/>
    </source>
</evidence>
<comment type="subcellular location">
    <subcellularLocation>
        <location evidence="1 5">Cytoplasm</location>
    </subcellularLocation>
</comment>
<comment type="function">
    <text evidence="5">Modulates RecA activity.</text>
</comment>
<evidence type="ECO:0000313" key="9">
    <source>
        <dbReference type="EMBL" id="MBC8531505.1"/>
    </source>
</evidence>
<dbReference type="GO" id="GO:0005737">
    <property type="term" value="C:cytoplasm"/>
    <property type="evidence" value="ECO:0007669"/>
    <property type="project" value="UniProtKB-SubCell"/>
</dbReference>
<sequence length="209" mass="24362">MGRITDIKPQQRDKSRRSIFVDGEYCCGVGDIVIAQKRIKIGQEISVAELKELVREEEERSAFDRALTYLTYRPRTRKELTKYLTDKGFEEGVITVTLDKLERYRYVDDAAFGRQWVDERSRQVNRGARMIRQELKQKGLSEEEVAAAMDRVDPELELEKAVKLAEKYARRCEGEPVFKRRGRIGQALARRGYEWDVIEQAVNRVLADD</sequence>
<dbReference type="HAMAP" id="MF_01114">
    <property type="entry name" value="RecX"/>
    <property type="match status" value="1"/>
</dbReference>
<evidence type="ECO:0000256" key="1">
    <source>
        <dbReference type="ARBA" id="ARBA00004496"/>
    </source>
</evidence>
<dbReference type="InterPro" id="IPR036388">
    <property type="entry name" value="WH-like_DNA-bd_sf"/>
</dbReference>
<feature type="domain" description="RecX second three-helical" evidence="6">
    <location>
        <begin position="108"/>
        <end position="149"/>
    </location>
</feature>
<dbReference type="InterPro" id="IPR053926">
    <property type="entry name" value="RecX_HTH_1st"/>
</dbReference>
<evidence type="ECO:0000259" key="8">
    <source>
        <dbReference type="Pfam" id="PF21982"/>
    </source>
</evidence>
<feature type="domain" description="RecX third three-helical" evidence="7">
    <location>
        <begin position="156"/>
        <end position="202"/>
    </location>
</feature>
<name>A0A926D335_9FIRM</name>
<gene>
    <name evidence="5" type="primary">recX</name>
    <name evidence="9" type="ORF">H8696_06545</name>
</gene>
<dbReference type="Pfam" id="PF21982">
    <property type="entry name" value="RecX_HTH1"/>
    <property type="match status" value="1"/>
</dbReference>